<reference evidence="1 2" key="1">
    <citation type="submission" date="2018-11" db="EMBL/GenBank/DDBJ databases">
        <title>Genome sequencing and assembly of Clostridium tagluense strain A121.</title>
        <authorList>
            <person name="Murakami T."/>
            <person name="Segawa T."/>
            <person name="Shcherbakova V.A."/>
            <person name="Mori H."/>
            <person name="Yoshimura Y."/>
        </authorList>
    </citation>
    <scope>NUCLEOTIDE SEQUENCE [LARGE SCALE GENOMIC DNA]</scope>
    <source>
        <strain evidence="1 2">A121</strain>
    </source>
</reference>
<sequence>MKINESLKCPKCNNKNFEIKHEATFLYTYKIDTVNETIAEEGSENLPFLFDNREQTCFKEYIECSTCGSKYPCSFDKDNQTIDLTIMKKAIRADNVKNPEFFG</sequence>
<accession>A0A401US21</accession>
<comment type="caution">
    <text evidence="1">The sequence shown here is derived from an EMBL/GenBank/DDBJ whole genome shotgun (WGS) entry which is preliminary data.</text>
</comment>
<protein>
    <submittedName>
        <fullName evidence="1">Uncharacterized protein</fullName>
    </submittedName>
</protein>
<evidence type="ECO:0000313" key="2">
    <source>
        <dbReference type="Proteomes" id="UP000287872"/>
    </source>
</evidence>
<dbReference type="EMBL" id="BHYK01000031">
    <property type="protein sequence ID" value="GCD12350.1"/>
    <property type="molecule type" value="Genomic_DNA"/>
</dbReference>
<keyword evidence="2" id="KW-1185">Reference proteome</keyword>
<name>A0A401US21_9CLOT</name>
<gene>
    <name evidence="1" type="ORF">Ctaglu_39730</name>
</gene>
<dbReference type="RefSeq" id="WP_226176702.1">
    <property type="nucleotide sequence ID" value="NZ_BHYK01000031.1"/>
</dbReference>
<evidence type="ECO:0000313" key="1">
    <source>
        <dbReference type="EMBL" id="GCD12350.1"/>
    </source>
</evidence>
<dbReference type="Proteomes" id="UP000287872">
    <property type="component" value="Unassembled WGS sequence"/>
</dbReference>
<proteinExistence type="predicted"/>
<dbReference type="AlphaFoldDB" id="A0A401US21"/>
<organism evidence="1 2">
    <name type="scientific">Clostridium tagluense</name>
    <dbReference type="NCBI Taxonomy" id="360422"/>
    <lineage>
        <taxon>Bacteria</taxon>
        <taxon>Bacillati</taxon>
        <taxon>Bacillota</taxon>
        <taxon>Clostridia</taxon>
        <taxon>Eubacteriales</taxon>
        <taxon>Clostridiaceae</taxon>
        <taxon>Clostridium</taxon>
    </lineage>
</organism>